<evidence type="ECO:0000259" key="4">
    <source>
        <dbReference type="PROSITE" id="PS50144"/>
    </source>
</evidence>
<dbReference type="PANTHER" id="PTHR26379:SF452">
    <property type="entry name" value="BTB DOMAIN-CONTAINING PROTEIN"/>
    <property type="match status" value="1"/>
</dbReference>
<dbReference type="InterPro" id="IPR056423">
    <property type="entry name" value="BACK_BPM_SPOP"/>
</dbReference>
<dbReference type="Pfam" id="PF24570">
    <property type="entry name" value="BACK_BPM_SPOP"/>
    <property type="match status" value="1"/>
</dbReference>
<evidence type="ECO:0008006" key="7">
    <source>
        <dbReference type="Google" id="ProtNLM"/>
    </source>
</evidence>
<dbReference type="CDD" id="cd00121">
    <property type="entry name" value="MATH"/>
    <property type="match status" value="1"/>
</dbReference>
<dbReference type="Pfam" id="PF22486">
    <property type="entry name" value="MATH_2"/>
    <property type="match status" value="1"/>
</dbReference>
<feature type="domain" description="MATH" evidence="4">
    <location>
        <begin position="20"/>
        <end position="149"/>
    </location>
</feature>
<comment type="pathway">
    <text evidence="1">Protein modification; protein ubiquitination.</text>
</comment>
<dbReference type="InterPro" id="IPR000210">
    <property type="entry name" value="BTB/POZ_dom"/>
</dbReference>
<reference evidence="6" key="1">
    <citation type="journal article" date="2014" name="Science">
        <title>Ancient hybridizations among the ancestral genomes of bread wheat.</title>
        <authorList>
            <consortium name="International Wheat Genome Sequencing Consortium,"/>
            <person name="Marcussen T."/>
            <person name="Sandve S.R."/>
            <person name="Heier L."/>
            <person name="Spannagl M."/>
            <person name="Pfeifer M."/>
            <person name="Jakobsen K.S."/>
            <person name="Wulff B.B."/>
            <person name="Steuernagel B."/>
            <person name="Mayer K.F."/>
            <person name="Olsen O.A."/>
        </authorList>
    </citation>
    <scope>NUCLEOTIDE SEQUENCE [LARGE SCALE GENOMIC DNA]</scope>
    <source>
        <strain evidence="6">cv. AL8/78</strain>
    </source>
</reference>
<feature type="domain" description="BTB" evidence="3">
    <location>
        <begin position="187"/>
        <end position="254"/>
    </location>
</feature>
<name>A0A453QYG1_AEGTS</name>
<dbReference type="PROSITE" id="PS50144">
    <property type="entry name" value="MATH"/>
    <property type="match status" value="1"/>
</dbReference>
<dbReference type="Pfam" id="PF00651">
    <property type="entry name" value="BTB"/>
    <property type="match status" value="1"/>
</dbReference>
<comment type="similarity">
    <text evidence="2">Belongs to the Tdpoz family.</text>
</comment>
<reference evidence="5" key="5">
    <citation type="journal article" date="2021" name="G3 (Bethesda)">
        <title>Aegilops tauschii genome assembly Aet v5.0 features greater sequence contiguity and improved annotation.</title>
        <authorList>
            <person name="Wang L."/>
            <person name="Zhu T."/>
            <person name="Rodriguez J.C."/>
            <person name="Deal K.R."/>
            <person name="Dubcovsky J."/>
            <person name="McGuire P.E."/>
            <person name="Lux T."/>
            <person name="Spannagl M."/>
            <person name="Mayer K.F.X."/>
            <person name="Baldrich P."/>
            <person name="Meyers B.C."/>
            <person name="Huo N."/>
            <person name="Gu Y.Q."/>
            <person name="Zhou H."/>
            <person name="Devos K.M."/>
            <person name="Bennetzen J.L."/>
            <person name="Unver T."/>
            <person name="Budak H."/>
            <person name="Gulick P.J."/>
            <person name="Galiba G."/>
            <person name="Kalapos B."/>
            <person name="Nelson D.R."/>
            <person name="Li P."/>
            <person name="You F.M."/>
            <person name="Luo M.C."/>
            <person name="Dvorak J."/>
        </authorList>
    </citation>
    <scope>NUCLEOTIDE SEQUENCE [LARGE SCALE GENOMIC DNA]</scope>
    <source>
        <strain evidence="5">cv. AL8/78</strain>
    </source>
</reference>
<organism evidence="5 6">
    <name type="scientific">Aegilops tauschii subsp. strangulata</name>
    <name type="common">Goatgrass</name>
    <dbReference type="NCBI Taxonomy" id="200361"/>
    <lineage>
        <taxon>Eukaryota</taxon>
        <taxon>Viridiplantae</taxon>
        <taxon>Streptophyta</taxon>
        <taxon>Embryophyta</taxon>
        <taxon>Tracheophyta</taxon>
        <taxon>Spermatophyta</taxon>
        <taxon>Magnoliopsida</taxon>
        <taxon>Liliopsida</taxon>
        <taxon>Poales</taxon>
        <taxon>Poaceae</taxon>
        <taxon>BOP clade</taxon>
        <taxon>Pooideae</taxon>
        <taxon>Triticodae</taxon>
        <taxon>Triticeae</taxon>
        <taxon>Triticinae</taxon>
        <taxon>Aegilops</taxon>
    </lineage>
</organism>
<dbReference type="Gene3D" id="3.30.710.10">
    <property type="entry name" value="Potassium Channel Kv1.1, Chain A"/>
    <property type="match status" value="1"/>
</dbReference>
<reference evidence="5" key="4">
    <citation type="submission" date="2019-03" db="UniProtKB">
        <authorList>
            <consortium name="EnsemblPlants"/>
        </authorList>
    </citation>
    <scope>IDENTIFICATION</scope>
</reference>
<dbReference type="Gene3D" id="2.60.210.10">
    <property type="entry name" value="Apoptosis, Tumor Necrosis Factor Receptor Associated Protein 2, Chain A"/>
    <property type="match status" value="1"/>
</dbReference>
<dbReference type="InterPro" id="IPR008974">
    <property type="entry name" value="TRAF-like"/>
</dbReference>
<dbReference type="SUPFAM" id="SSF49599">
    <property type="entry name" value="TRAF domain-like"/>
    <property type="match status" value="1"/>
</dbReference>
<reference evidence="5" key="3">
    <citation type="journal article" date="2017" name="Nature">
        <title>Genome sequence of the progenitor of the wheat D genome Aegilops tauschii.</title>
        <authorList>
            <person name="Luo M.C."/>
            <person name="Gu Y.Q."/>
            <person name="Puiu D."/>
            <person name="Wang H."/>
            <person name="Twardziok S.O."/>
            <person name="Deal K.R."/>
            <person name="Huo N."/>
            <person name="Zhu T."/>
            <person name="Wang L."/>
            <person name="Wang Y."/>
            <person name="McGuire P.E."/>
            <person name="Liu S."/>
            <person name="Long H."/>
            <person name="Ramasamy R.K."/>
            <person name="Rodriguez J.C."/>
            <person name="Van S.L."/>
            <person name="Yuan L."/>
            <person name="Wang Z."/>
            <person name="Xia Z."/>
            <person name="Xiao L."/>
            <person name="Anderson O.D."/>
            <person name="Ouyang S."/>
            <person name="Liang Y."/>
            <person name="Zimin A.V."/>
            <person name="Pertea G."/>
            <person name="Qi P."/>
            <person name="Bennetzen J.L."/>
            <person name="Dai X."/>
            <person name="Dawson M.W."/>
            <person name="Muller H.G."/>
            <person name="Kugler K."/>
            <person name="Rivarola-Duarte L."/>
            <person name="Spannagl M."/>
            <person name="Mayer K.F.X."/>
            <person name="Lu F.H."/>
            <person name="Bevan M.W."/>
            <person name="Leroy P."/>
            <person name="Li P."/>
            <person name="You F.M."/>
            <person name="Sun Q."/>
            <person name="Liu Z."/>
            <person name="Lyons E."/>
            <person name="Wicker T."/>
            <person name="Salzberg S.L."/>
            <person name="Devos K.M."/>
            <person name="Dvorak J."/>
        </authorList>
    </citation>
    <scope>NUCLEOTIDE SEQUENCE [LARGE SCALE GENOMIC DNA]</scope>
    <source>
        <strain evidence="5">cv. AL8/78</strain>
    </source>
</reference>
<dbReference type="Proteomes" id="UP000015105">
    <property type="component" value="Chromosome 7D"/>
</dbReference>
<dbReference type="Gramene" id="AET7Gv20372600.1">
    <property type="protein sequence ID" value="AET7Gv20372600.1"/>
    <property type="gene ID" value="AET7Gv20372600"/>
</dbReference>
<evidence type="ECO:0000259" key="3">
    <source>
        <dbReference type="PROSITE" id="PS50097"/>
    </source>
</evidence>
<dbReference type="Gene3D" id="1.25.40.420">
    <property type="match status" value="1"/>
</dbReference>
<dbReference type="InterPro" id="IPR011333">
    <property type="entry name" value="SKP1/BTB/POZ_sf"/>
</dbReference>
<dbReference type="GO" id="GO:0016567">
    <property type="term" value="P:protein ubiquitination"/>
    <property type="evidence" value="ECO:0007669"/>
    <property type="project" value="InterPro"/>
</dbReference>
<dbReference type="STRING" id="200361.A0A453QYG1"/>
<dbReference type="SMART" id="SM00225">
    <property type="entry name" value="BTB"/>
    <property type="match status" value="1"/>
</dbReference>
<sequence>TPRIMPATKTVSRCTPVKVEDSYVFEICGYSHHKGMGIGKVIRSGSFSVGGHEWEIRFYPDGDGQHNEDHMAIYLELLSKDARVHASCDLRLVDGEGLLCSLHKTDPRMFCQNMESRFAPPIGTHFIKRGEFEASVYLHEDSLKINCAITVIKEPRVSEIKPPPRIEVPPSDIISHLGSLLEAKEKADVTFSVAGETFMAHKIILAMRSPVFEAELYGPMRETRAQLVTIQEMQPDVFKALLYFIYNDALPAAFDDLEREGHIEMVRHLLVAADRYAMERLKLLCQSLLCEDINVQTVATTLGLSDQHHCDGLKDACIEFMSTSQDMDAVVATPGYGDLKRNCPYLLVDVLERSSKLRKT</sequence>
<evidence type="ECO:0000256" key="2">
    <source>
        <dbReference type="ARBA" id="ARBA00010846"/>
    </source>
</evidence>
<accession>A0A453QYG1</accession>
<dbReference type="PROSITE" id="PS50097">
    <property type="entry name" value="BTB"/>
    <property type="match status" value="1"/>
</dbReference>
<proteinExistence type="inferred from homology"/>
<dbReference type="InterPro" id="IPR002083">
    <property type="entry name" value="MATH/TRAF_dom"/>
</dbReference>
<evidence type="ECO:0000313" key="6">
    <source>
        <dbReference type="Proteomes" id="UP000015105"/>
    </source>
</evidence>
<dbReference type="EnsemblPlants" id="AET7Gv20372600.1">
    <property type="protein sequence ID" value="AET7Gv20372600.1"/>
    <property type="gene ID" value="AET7Gv20372600"/>
</dbReference>
<dbReference type="PANTHER" id="PTHR26379">
    <property type="entry name" value="BTB/POZ AND MATH DOMAIN-CONTAINING PROTEIN 1"/>
    <property type="match status" value="1"/>
</dbReference>
<evidence type="ECO:0000313" key="5">
    <source>
        <dbReference type="EnsemblPlants" id="AET7Gv20372600.1"/>
    </source>
</evidence>
<dbReference type="SUPFAM" id="SSF54695">
    <property type="entry name" value="POZ domain"/>
    <property type="match status" value="1"/>
</dbReference>
<dbReference type="CDD" id="cd18280">
    <property type="entry name" value="BTB_POZ_BPM_plant"/>
    <property type="match status" value="1"/>
</dbReference>
<dbReference type="AlphaFoldDB" id="A0A453QYG1"/>
<dbReference type="InterPro" id="IPR045005">
    <property type="entry name" value="BPM1-6"/>
</dbReference>
<keyword evidence="6" id="KW-1185">Reference proteome</keyword>
<protein>
    <recommendedName>
        <fullName evidence="7">BTB domain-containing protein</fullName>
    </recommendedName>
</protein>
<reference evidence="6" key="2">
    <citation type="journal article" date="2017" name="Nat. Plants">
        <title>The Aegilops tauschii genome reveals multiple impacts of transposons.</title>
        <authorList>
            <person name="Zhao G."/>
            <person name="Zou C."/>
            <person name="Li K."/>
            <person name="Wang K."/>
            <person name="Li T."/>
            <person name="Gao L."/>
            <person name="Zhang X."/>
            <person name="Wang H."/>
            <person name="Yang Z."/>
            <person name="Liu X."/>
            <person name="Jiang W."/>
            <person name="Mao L."/>
            <person name="Kong X."/>
            <person name="Jiao Y."/>
            <person name="Jia J."/>
        </authorList>
    </citation>
    <scope>NUCLEOTIDE SEQUENCE [LARGE SCALE GENOMIC DNA]</scope>
    <source>
        <strain evidence="6">cv. AL8/78</strain>
    </source>
</reference>
<evidence type="ECO:0000256" key="1">
    <source>
        <dbReference type="ARBA" id="ARBA00004906"/>
    </source>
</evidence>